<name>A0A243WG04_9BACT</name>
<proteinExistence type="predicted"/>
<evidence type="ECO:0000313" key="1">
    <source>
        <dbReference type="EMBL" id="OUJ74660.1"/>
    </source>
</evidence>
<protein>
    <submittedName>
        <fullName evidence="1">Uncharacterized protein</fullName>
    </submittedName>
</protein>
<gene>
    <name evidence="1" type="ORF">BXP70_07800</name>
</gene>
<dbReference type="AlphaFoldDB" id="A0A243WG04"/>
<accession>A0A243WG04</accession>
<comment type="caution">
    <text evidence="1">The sequence shown here is derived from an EMBL/GenBank/DDBJ whole genome shotgun (WGS) entry which is preliminary data.</text>
</comment>
<sequence>MAPGVVGLVRYGQGDCMPLINEQGRVYSPYTGELYFIRKAALDQLGTGNFEQLRATSLHYSLQEGHLAAEVPAGTYVVMPTGVYRYEPANTITVITGQVLQQDFKFWKCLVY</sequence>
<dbReference type="Proteomes" id="UP000194873">
    <property type="component" value="Unassembled WGS sequence"/>
</dbReference>
<reference evidence="1 2" key="1">
    <citation type="submission" date="2017-01" db="EMBL/GenBank/DDBJ databases">
        <title>A new Hymenobacter.</title>
        <authorList>
            <person name="Liang Y."/>
            <person name="Feng F."/>
        </authorList>
    </citation>
    <scope>NUCLEOTIDE SEQUENCE [LARGE SCALE GENOMIC DNA]</scope>
    <source>
        <strain evidence="1">MIMBbqt21</strain>
    </source>
</reference>
<dbReference type="EMBL" id="MTSE01000003">
    <property type="protein sequence ID" value="OUJ74660.1"/>
    <property type="molecule type" value="Genomic_DNA"/>
</dbReference>
<keyword evidence="2" id="KW-1185">Reference proteome</keyword>
<evidence type="ECO:0000313" key="2">
    <source>
        <dbReference type="Proteomes" id="UP000194873"/>
    </source>
</evidence>
<organism evidence="1 2">
    <name type="scientific">Hymenobacter crusticola</name>
    <dbReference type="NCBI Taxonomy" id="1770526"/>
    <lineage>
        <taxon>Bacteria</taxon>
        <taxon>Pseudomonadati</taxon>
        <taxon>Bacteroidota</taxon>
        <taxon>Cytophagia</taxon>
        <taxon>Cytophagales</taxon>
        <taxon>Hymenobacteraceae</taxon>
        <taxon>Hymenobacter</taxon>
    </lineage>
</organism>